<name>A0A1H4FMG8_9BACT</name>
<feature type="transmembrane region" description="Helical" evidence="1">
    <location>
        <begin position="42"/>
        <end position="59"/>
    </location>
</feature>
<evidence type="ECO:0000313" key="3">
    <source>
        <dbReference type="Proteomes" id="UP000199656"/>
    </source>
</evidence>
<keyword evidence="1" id="KW-0472">Membrane</keyword>
<gene>
    <name evidence="2" type="ORF">SAMN05660909_04525</name>
</gene>
<accession>A0A1H4FMG8</accession>
<protein>
    <submittedName>
        <fullName evidence="2">Uncharacterized protein</fullName>
    </submittedName>
</protein>
<dbReference type="Proteomes" id="UP000199656">
    <property type="component" value="Unassembled WGS sequence"/>
</dbReference>
<keyword evidence="1" id="KW-0812">Transmembrane</keyword>
<dbReference type="RefSeq" id="WP_089764458.1">
    <property type="nucleotide sequence ID" value="NZ_BKAT01000007.1"/>
</dbReference>
<dbReference type="EMBL" id="FNRL01000026">
    <property type="protein sequence ID" value="SEA98257.1"/>
    <property type="molecule type" value="Genomic_DNA"/>
</dbReference>
<dbReference type="AlphaFoldDB" id="A0A1H4FMG8"/>
<dbReference type="OrthoDB" id="886692at2"/>
<dbReference type="STRING" id="408074.SAMN05660909_04525"/>
<reference evidence="3" key="1">
    <citation type="submission" date="2016-10" db="EMBL/GenBank/DDBJ databases">
        <authorList>
            <person name="Varghese N."/>
            <person name="Submissions S."/>
        </authorList>
    </citation>
    <scope>NUCLEOTIDE SEQUENCE [LARGE SCALE GENOMIC DNA]</scope>
    <source>
        <strain evidence="3">DSM 23920</strain>
    </source>
</reference>
<evidence type="ECO:0000313" key="2">
    <source>
        <dbReference type="EMBL" id="SEA98257.1"/>
    </source>
</evidence>
<keyword evidence="3" id="KW-1185">Reference proteome</keyword>
<proteinExistence type="predicted"/>
<sequence length="100" mass="11034">MTNHNKSPHILNTSTNLLGFCLIILTSIKVTGFSAATLIDDFTGIAAILLMASCLLSFLSMRSRRENFSARLELIADYTFLVALVCISITIIFVSFNLMK</sequence>
<keyword evidence="1" id="KW-1133">Transmembrane helix</keyword>
<feature type="transmembrane region" description="Helical" evidence="1">
    <location>
        <begin position="80"/>
        <end position="99"/>
    </location>
</feature>
<organism evidence="2 3">
    <name type="scientific">Chitinophaga terrae</name>
    <name type="common">ex Kim and Jung 2007</name>
    <dbReference type="NCBI Taxonomy" id="408074"/>
    <lineage>
        <taxon>Bacteria</taxon>
        <taxon>Pseudomonadati</taxon>
        <taxon>Bacteroidota</taxon>
        <taxon>Chitinophagia</taxon>
        <taxon>Chitinophagales</taxon>
        <taxon>Chitinophagaceae</taxon>
        <taxon>Chitinophaga</taxon>
    </lineage>
</organism>
<evidence type="ECO:0000256" key="1">
    <source>
        <dbReference type="SAM" id="Phobius"/>
    </source>
</evidence>